<keyword evidence="8" id="KW-0645">Protease</keyword>
<reference evidence="15 16" key="1">
    <citation type="journal article" date="2015" name="Genome Announc.">
        <title>Expanding the biotechnology potential of lactobacilli through comparative genomics of 213 strains and associated genera.</title>
        <authorList>
            <person name="Sun Z."/>
            <person name="Harris H.M."/>
            <person name="McCann A."/>
            <person name="Guo C."/>
            <person name="Argimon S."/>
            <person name="Zhang W."/>
            <person name="Yang X."/>
            <person name="Jeffery I.B."/>
            <person name="Cooney J.C."/>
            <person name="Kagawa T.F."/>
            <person name="Liu W."/>
            <person name="Song Y."/>
            <person name="Salvetti E."/>
            <person name="Wrobel A."/>
            <person name="Rasinkangas P."/>
            <person name="Parkhill J."/>
            <person name="Rea M.C."/>
            <person name="O'Sullivan O."/>
            <person name="Ritari J."/>
            <person name="Douillard F.P."/>
            <person name="Paul Ross R."/>
            <person name="Yang R."/>
            <person name="Briner A.E."/>
            <person name="Felis G.E."/>
            <person name="de Vos W.M."/>
            <person name="Barrangou R."/>
            <person name="Klaenhammer T.R."/>
            <person name="Caufield P.W."/>
            <person name="Cui Y."/>
            <person name="Zhang H."/>
            <person name="O'Toole P.W."/>
        </authorList>
    </citation>
    <scope>NUCLEOTIDE SEQUENCE [LARGE SCALE GENOMIC DNA]</scope>
    <source>
        <strain evidence="15 16">DSM 20335</strain>
    </source>
</reference>
<dbReference type="SUPFAM" id="SSF53474">
    <property type="entry name" value="alpha/beta-Hydrolases"/>
    <property type="match status" value="1"/>
</dbReference>
<dbReference type="InterPro" id="IPR036313">
    <property type="entry name" value="PepX_N_dom_sf"/>
</dbReference>
<dbReference type="RefSeq" id="WP_057754378.1">
    <property type="nucleotide sequence ID" value="NZ_AYYK01000002.1"/>
</dbReference>
<dbReference type="Gene3D" id="2.60.120.260">
    <property type="entry name" value="Galactose-binding domain-like"/>
    <property type="match status" value="1"/>
</dbReference>
<dbReference type="SMART" id="SM00940">
    <property type="entry name" value="PepX_N"/>
    <property type="match status" value="1"/>
</dbReference>
<evidence type="ECO:0000256" key="1">
    <source>
        <dbReference type="ARBA" id="ARBA00000123"/>
    </source>
</evidence>
<comment type="function">
    <text evidence="2">Removes N-terminal dipeptides sequentially from polypeptides having unsubstituted N-termini provided that the penultimate residue is proline.</text>
</comment>
<dbReference type="STRING" id="1423738.FC84_GL000978"/>
<feature type="domain" description="X-Prolyl dipeptidyl aminopeptidase PepX N-terminal" evidence="14">
    <location>
        <begin position="1"/>
        <end position="157"/>
    </location>
</feature>
<protein>
    <recommendedName>
        <fullName evidence="6">Xaa-Pro dipeptidyl-peptidase</fullName>
        <ecNumber evidence="5">3.4.14.11</ecNumber>
    </recommendedName>
    <alternativeName>
        <fullName evidence="12">X-Pro dipeptidyl-peptidase</fullName>
    </alternativeName>
    <alternativeName>
        <fullName evidence="11">X-prolyl-dipeptidyl aminopeptidase</fullName>
    </alternativeName>
</protein>
<dbReference type="SUPFAM" id="SSF49785">
    <property type="entry name" value="Galactose-binding domain-like"/>
    <property type="match status" value="1"/>
</dbReference>
<sequence length="804" mass="91006">MKYNQFAYSLPTPQQQILELQRIKMYPVDVAQYSFDKLTRRIFRQFFPDYRSQAALETQLRNLLVDEQQNLFTYLANIGDRFEQHAFYNVALQLLGFYTPSEFSLDDPIATMKQLGLPFVDKLYFNTESLTSAVYQLLNTPSKNGLTFIDNLAARGYYTINLSANEQQRPLFFNGKAQATFSADQLIREVVYVESDLDTDHDGQRDLLEATIIRPKPANDFIKLPALYTANPYFKGTTDTPMNEVNVKLAVKPTGDARENQDNFDDFPTFDTTNPSAALTNPFANHSSVAEPSLIGTVTLNDYFLHRGFASVYAAGIGTRGSDGIRTCGSPEETASTIAIIEWLHGDRRAFTDRSRLDEIAAIWCSGHVAMTGKSYLGTLAIAAATTGVTGLDTVISEAAISSWYDYYREHGLVVAPQTFQGEDADVLTNECFSRQKDAGDYAKVKLFYQEKLAQMKHDQDRETGSYNHFWDERNYRNNIDLVKCPIVSVHGLNDWNVKPKNVYKLNEALKAQGIAHKVILHQGQHIYINNFPSLDFYDLINMWLANKLCGLENHADAIFPDYLIQSNLDESDWQTPTNWTGTKQKELSFAKDFDNSANHKTEFIDDGVKAFHESGLSDLAWEEAFINQDERFAKNQLVFKTPTANEERLITGRPVVQLTVKSSANRGLISAMLVDYGEAHRLTVRPQNLELQARQLGYHGPLETTMAFKPDTKMTSAKLIAKGHLNLQNRNNAYEGQPVEPNQEYTLDLNLQPTYYHLPAGHQLGVILYATDMGMTIRDQNELTYSFDLENSLLKLNLGKTER</sequence>
<organism evidence="15 16">
    <name type="scientific">Lapidilactobacillus dextrinicus DSM 20335</name>
    <dbReference type="NCBI Taxonomy" id="1423738"/>
    <lineage>
        <taxon>Bacteria</taxon>
        <taxon>Bacillati</taxon>
        <taxon>Bacillota</taxon>
        <taxon>Bacilli</taxon>
        <taxon>Lactobacillales</taxon>
        <taxon>Lactobacillaceae</taxon>
        <taxon>Lapidilactobacillus</taxon>
    </lineage>
</organism>
<evidence type="ECO:0000256" key="9">
    <source>
        <dbReference type="ARBA" id="ARBA00022801"/>
    </source>
</evidence>
<name>A0A0R2BKA3_9LACO</name>
<dbReference type="EC" id="3.4.14.11" evidence="5"/>
<comment type="subunit">
    <text evidence="4">Homodimer.</text>
</comment>
<comment type="similarity">
    <text evidence="3">Belongs to the peptidase S15 family.</text>
</comment>
<keyword evidence="9" id="KW-0378">Hydrolase</keyword>
<dbReference type="GO" id="GO:0008239">
    <property type="term" value="F:dipeptidyl-peptidase activity"/>
    <property type="evidence" value="ECO:0007669"/>
    <property type="project" value="UniProtKB-EC"/>
</dbReference>
<dbReference type="NCBIfam" id="NF003781">
    <property type="entry name" value="PRK05371.1-2"/>
    <property type="match status" value="1"/>
</dbReference>
<evidence type="ECO:0000259" key="14">
    <source>
        <dbReference type="SMART" id="SM00940"/>
    </source>
</evidence>
<dbReference type="GO" id="GO:0004177">
    <property type="term" value="F:aminopeptidase activity"/>
    <property type="evidence" value="ECO:0007669"/>
    <property type="project" value="UniProtKB-KW"/>
</dbReference>
<dbReference type="SUPFAM" id="SSF81761">
    <property type="entry name" value="X-Prolyl dipeptidyl aminopeptidase PepX, N-terminal domain"/>
    <property type="match status" value="1"/>
</dbReference>
<dbReference type="InterPro" id="IPR008979">
    <property type="entry name" value="Galactose-bd-like_sf"/>
</dbReference>
<evidence type="ECO:0000313" key="16">
    <source>
        <dbReference type="Proteomes" id="UP000051813"/>
    </source>
</evidence>
<feature type="domain" description="Xaa-Pro dipeptidyl-peptidase C-terminal" evidence="13">
    <location>
        <begin position="542"/>
        <end position="796"/>
    </location>
</feature>
<dbReference type="PRINTS" id="PR00923">
    <property type="entry name" value="LACTOPTASE"/>
</dbReference>
<dbReference type="AlphaFoldDB" id="A0A0R2BKA3"/>
<evidence type="ECO:0000256" key="2">
    <source>
        <dbReference type="ARBA" id="ARBA00003997"/>
    </source>
</evidence>
<dbReference type="Gene3D" id="1.10.246.70">
    <property type="match status" value="1"/>
</dbReference>
<evidence type="ECO:0000256" key="6">
    <source>
        <dbReference type="ARBA" id="ARBA00014682"/>
    </source>
</evidence>
<evidence type="ECO:0000256" key="3">
    <source>
        <dbReference type="ARBA" id="ARBA00010819"/>
    </source>
</evidence>
<evidence type="ECO:0000256" key="7">
    <source>
        <dbReference type="ARBA" id="ARBA00022438"/>
    </source>
</evidence>
<proteinExistence type="inferred from homology"/>
<dbReference type="Pfam" id="PF02129">
    <property type="entry name" value="Peptidase_S15"/>
    <property type="match status" value="1"/>
</dbReference>
<dbReference type="GO" id="GO:0006508">
    <property type="term" value="P:proteolysis"/>
    <property type="evidence" value="ECO:0007669"/>
    <property type="project" value="UniProtKB-KW"/>
</dbReference>
<comment type="catalytic activity">
    <reaction evidence="1">
        <text>Hydrolyzes Xaa-Pro-|- bonds to release unblocked, N-terminal dipeptides from substrates including Ala-Pro-|-p-nitroanilide and (sequentially) Tyr-Pro-|-Phe-Pro-|-Gly-Pro-|-Ile.</text>
        <dbReference type="EC" id="3.4.14.11"/>
    </reaction>
</comment>
<gene>
    <name evidence="15" type="ORF">FC84_GL000978</name>
</gene>
<dbReference type="PATRIC" id="fig|1423738.3.peg.988"/>
<dbReference type="InterPro" id="IPR000383">
    <property type="entry name" value="Xaa-Pro-like_dom"/>
</dbReference>
<dbReference type="Gene3D" id="3.40.50.1820">
    <property type="entry name" value="alpha/beta hydrolase"/>
    <property type="match status" value="1"/>
</dbReference>
<evidence type="ECO:0000256" key="8">
    <source>
        <dbReference type="ARBA" id="ARBA00022670"/>
    </source>
</evidence>
<evidence type="ECO:0000256" key="11">
    <source>
        <dbReference type="ARBA" id="ARBA00030045"/>
    </source>
</evidence>
<dbReference type="InterPro" id="IPR008252">
    <property type="entry name" value="Pept_S15_Xpro"/>
</dbReference>
<keyword evidence="10" id="KW-0720">Serine protease</keyword>
<dbReference type="Proteomes" id="UP000051813">
    <property type="component" value="Unassembled WGS sequence"/>
</dbReference>
<dbReference type="InterPro" id="IPR029058">
    <property type="entry name" value="AB_hydrolase_fold"/>
</dbReference>
<evidence type="ECO:0000256" key="10">
    <source>
        <dbReference type="ARBA" id="ARBA00022825"/>
    </source>
</evidence>
<dbReference type="Pfam" id="PF08530">
    <property type="entry name" value="PepX_C"/>
    <property type="match status" value="1"/>
</dbReference>
<evidence type="ECO:0000256" key="5">
    <source>
        <dbReference type="ARBA" id="ARBA00012463"/>
    </source>
</evidence>
<evidence type="ECO:0000256" key="12">
    <source>
        <dbReference type="ARBA" id="ARBA00031951"/>
    </source>
</evidence>
<dbReference type="EMBL" id="AYYK01000002">
    <property type="protein sequence ID" value="KRM79674.1"/>
    <property type="molecule type" value="Genomic_DNA"/>
</dbReference>
<evidence type="ECO:0000256" key="4">
    <source>
        <dbReference type="ARBA" id="ARBA00011738"/>
    </source>
</evidence>
<dbReference type="InterPro" id="IPR013736">
    <property type="entry name" value="Xaa-Pro_dipept_C"/>
</dbReference>
<keyword evidence="7" id="KW-0031">Aminopeptidase</keyword>
<comment type="caution">
    <text evidence="15">The sequence shown here is derived from an EMBL/GenBank/DDBJ whole genome shotgun (WGS) entry which is preliminary data.</text>
</comment>
<accession>A0A0R2BKA3</accession>
<dbReference type="SMART" id="SM00939">
    <property type="entry name" value="PepX_C"/>
    <property type="match status" value="1"/>
</dbReference>
<dbReference type="OrthoDB" id="319764at2"/>
<dbReference type="Pfam" id="PF09168">
    <property type="entry name" value="PepX_N"/>
    <property type="match status" value="1"/>
</dbReference>
<keyword evidence="16" id="KW-1185">Reference proteome</keyword>
<dbReference type="InterPro" id="IPR015251">
    <property type="entry name" value="PepX_N_dom"/>
</dbReference>
<evidence type="ECO:0000259" key="13">
    <source>
        <dbReference type="SMART" id="SM00939"/>
    </source>
</evidence>
<evidence type="ECO:0000313" key="15">
    <source>
        <dbReference type="EMBL" id="KRM79674.1"/>
    </source>
</evidence>
<dbReference type="GO" id="GO:0008236">
    <property type="term" value="F:serine-type peptidase activity"/>
    <property type="evidence" value="ECO:0007669"/>
    <property type="project" value="UniProtKB-KW"/>
</dbReference>